<protein>
    <submittedName>
        <fullName evidence="1">Uncharacterized protein</fullName>
    </submittedName>
</protein>
<organism evidence="1 2">
    <name type="scientific">Pleurodeles waltl</name>
    <name type="common">Iberian ribbed newt</name>
    <dbReference type="NCBI Taxonomy" id="8319"/>
    <lineage>
        <taxon>Eukaryota</taxon>
        <taxon>Metazoa</taxon>
        <taxon>Chordata</taxon>
        <taxon>Craniata</taxon>
        <taxon>Vertebrata</taxon>
        <taxon>Euteleostomi</taxon>
        <taxon>Amphibia</taxon>
        <taxon>Batrachia</taxon>
        <taxon>Caudata</taxon>
        <taxon>Salamandroidea</taxon>
        <taxon>Salamandridae</taxon>
        <taxon>Pleurodelinae</taxon>
        <taxon>Pleurodeles</taxon>
    </lineage>
</organism>
<dbReference type="AlphaFoldDB" id="A0AAV7PGX2"/>
<dbReference type="EMBL" id="JANPWB010000011">
    <property type="protein sequence ID" value="KAJ1126429.1"/>
    <property type="molecule type" value="Genomic_DNA"/>
</dbReference>
<reference evidence="1" key="1">
    <citation type="journal article" date="2022" name="bioRxiv">
        <title>Sequencing and chromosome-scale assembly of the giantPleurodeles waltlgenome.</title>
        <authorList>
            <person name="Brown T."/>
            <person name="Elewa A."/>
            <person name="Iarovenko S."/>
            <person name="Subramanian E."/>
            <person name="Araus A.J."/>
            <person name="Petzold A."/>
            <person name="Susuki M."/>
            <person name="Suzuki K.-i.T."/>
            <person name="Hayashi T."/>
            <person name="Toyoda A."/>
            <person name="Oliveira C."/>
            <person name="Osipova E."/>
            <person name="Leigh N.D."/>
            <person name="Simon A."/>
            <person name="Yun M.H."/>
        </authorList>
    </citation>
    <scope>NUCLEOTIDE SEQUENCE</scope>
    <source>
        <strain evidence="1">20211129_DDA</strain>
        <tissue evidence="1">Liver</tissue>
    </source>
</reference>
<dbReference type="Proteomes" id="UP001066276">
    <property type="component" value="Chromosome 7"/>
</dbReference>
<name>A0AAV7PGX2_PLEWA</name>
<keyword evidence="2" id="KW-1185">Reference proteome</keyword>
<proteinExistence type="predicted"/>
<sequence>MHRAQPLAVGACRGQRSFVVPARLGRATASGRGARQGSLSASQPGLPACSVLPATGHTVCCKTSPSVSARSHRPLQPRRLLVVTPQLPLSGPKSNVFGIRELRCAVPSFLGGPW</sequence>
<evidence type="ECO:0000313" key="1">
    <source>
        <dbReference type="EMBL" id="KAJ1126429.1"/>
    </source>
</evidence>
<evidence type="ECO:0000313" key="2">
    <source>
        <dbReference type="Proteomes" id="UP001066276"/>
    </source>
</evidence>
<accession>A0AAV7PGX2</accession>
<gene>
    <name evidence="1" type="ORF">NDU88_004836</name>
</gene>
<comment type="caution">
    <text evidence="1">The sequence shown here is derived from an EMBL/GenBank/DDBJ whole genome shotgun (WGS) entry which is preliminary data.</text>
</comment>